<dbReference type="Gene3D" id="3.30.450.40">
    <property type="match status" value="2"/>
</dbReference>
<dbReference type="InterPro" id="IPR036388">
    <property type="entry name" value="WH-like_DNA-bd_sf"/>
</dbReference>
<dbReference type="InterPro" id="IPR050707">
    <property type="entry name" value="HTH_MetabolicPath_Reg"/>
</dbReference>
<feature type="region of interest" description="Disordered" evidence="4">
    <location>
        <begin position="1"/>
        <end position="51"/>
    </location>
</feature>
<evidence type="ECO:0000259" key="5">
    <source>
        <dbReference type="PROSITE" id="PS51077"/>
    </source>
</evidence>
<keyword evidence="8" id="KW-1185">Reference proteome</keyword>
<dbReference type="Gene3D" id="1.10.10.10">
    <property type="entry name" value="Winged helix-like DNA-binding domain superfamily/Winged helix DNA-binding domain"/>
    <property type="match status" value="1"/>
</dbReference>
<protein>
    <submittedName>
        <fullName evidence="7">IclR family transcriptional regulator</fullName>
    </submittedName>
</protein>
<keyword evidence="2" id="KW-0238">DNA-binding</keyword>
<dbReference type="EMBL" id="RCZP01000037">
    <property type="protein sequence ID" value="TPG47088.1"/>
    <property type="molecule type" value="Genomic_DNA"/>
</dbReference>
<keyword evidence="3" id="KW-0804">Transcription</keyword>
<keyword evidence="1" id="KW-0805">Transcription regulation</keyword>
<dbReference type="GO" id="GO:0003677">
    <property type="term" value="F:DNA binding"/>
    <property type="evidence" value="ECO:0007669"/>
    <property type="project" value="UniProtKB-KW"/>
</dbReference>
<dbReference type="PANTHER" id="PTHR30136">
    <property type="entry name" value="HELIX-TURN-HELIX TRANSCRIPTIONAL REGULATOR, ICLR FAMILY"/>
    <property type="match status" value="1"/>
</dbReference>
<dbReference type="Proteomes" id="UP000317078">
    <property type="component" value="Unassembled WGS sequence"/>
</dbReference>
<evidence type="ECO:0000256" key="3">
    <source>
        <dbReference type="ARBA" id="ARBA00023163"/>
    </source>
</evidence>
<dbReference type="SUPFAM" id="SSF46785">
    <property type="entry name" value="Winged helix' DNA-binding domain"/>
    <property type="match status" value="1"/>
</dbReference>
<proteinExistence type="predicted"/>
<dbReference type="SMART" id="SM00346">
    <property type="entry name" value="HTH_ICLR"/>
    <property type="match status" value="1"/>
</dbReference>
<dbReference type="InterPro" id="IPR029016">
    <property type="entry name" value="GAF-like_dom_sf"/>
</dbReference>
<dbReference type="PROSITE" id="PS51078">
    <property type="entry name" value="ICLR_ED"/>
    <property type="match status" value="1"/>
</dbReference>
<evidence type="ECO:0000313" key="8">
    <source>
        <dbReference type="Proteomes" id="UP000317078"/>
    </source>
</evidence>
<dbReference type="PANTHER" id="PTHR30136:SF39">
    <property type="entry name" value="TRANSCRIPTIONAL REGULATORY PROTEIN"/>
    <property type="match status" value="1"/>
</dbReference>
<dbReference type="SUPFAM" id="SSF55781">
    <property type="entry name" value="GAF domain-like"/>
    <property type="match status" value="1"/>
</dbReference>
<dbReference type="InterPro" id="IPR005471">
    <property type="entry name" value="Tscrpt_reg_IclR_N"/>
</dbReference>
<dbReference type="GO" id="GO:0045892">
    <property type="term" value="P:negative regulation of DNA-templated transcription"/>
    <property type="evidence" value="ECO:0007669"/>
    <property type="project" value="TreeGrafter"/>
</dbReference>
<dbReference type="Pfam" id="PF09339">
    <property type="entry name" value="HTH_IclR"/>
    <property type="match status" value="1"/>
</dbReference>
<evidence type="ECO:0000256" key="4">
    <source>
        <dbReference type="SAM" id="MobiDB-lite"/>
    </source>
</evidence>
<evidence type="ECO:0000256" key="2">
    <source>
        <dbReference type="ARBA" id="ARBA00023125"/>
    </source>
</evidence>
<evidence type="ECO:0000256" key="1">
    <source>
        <dbReference type="ARBA" id="ARBA00023015"/>
    </source>
</evidence>
<gene>
    <name evidence="7" type="ORF">EAH89_24200</name>
</gene>
<dbReference type="InterPro" id="IPR036390">
    <property type="entry name" value="WH_DNA-bd_sf"/>
</dbReference>
<organism evidence="7 8">
    <name type="scientific">Muricoccus nepalensis</name>
    <dbReference type="NCBI Taxonomy" id="1854500"/>
    <lineage>
        <taxon>Bacteria</taxon>
        <taxon>Pseudomonadati</taxon>
        <taxon>Pseudomonadota</taxon>
        <taxon>Alphaproteobacteria</taxon>
        <taxon>Acetobacterales</taxon>
        <taxon>Roseomonadaceae</taxon>
        <taxon>Muricoccus</taxon>
    </lineage>
</organism>
<feature type="domain" description="IclR-ED" evidence="6">
    <location>
        <begin position="159"/>
        <end position="322"/>
    </location>
</feature>
<reference evidence="7 8" key="1">
    <citation type="journal article" date="2019" name="Environ. Microbiol.">
        <title>Species interactions and distinct microbial communities in high Arctic permafrost affected cryosols are associated with the CH4 and CO2 gas fluxes.</title>
        <authorList>
            <person name="Altshuler I."/>
            <person name="Hamel J."/>
            <person name="Turney S."/>
            <person name="Magnuson E."/>
            <person name="Levesque R."/>
            <person name="Greer C."/>
            <person name="Whyte L.G."/>
        </authorList>
    </citation>
    <scope>NUCLEOTIDE SEQUENCE [LARGE SCALE GENOMIC DNA]</scope>
    <source>
        <strain evidence="7 8">S9.3B</strain>
    </source>
</reference>
<dbReference type="OrthoDB" id="6166718at2"/>
<accession>A0A502FCC5</accession>
<dbReference type="PROSITE" id="PS51077">
    <property type="entry name" value="HTH_ICLR"/>
    <property type="match status" value="1"/>
</dbReference>
<feature type="region of interest" description="Disordered" evidence="4">
    <location>
        <begin position="70"/>
        <end position="92"/>
    </location>
</feature>
<comment type="caution">
    <text evidence="7">The sequence shown here is derived from an EMBL/GenBank/DDBJ whole genome shotgun (WGS) entry which is preliminary data.</text>
</comment>
<feature type="domain" description="HTH iclR-type" evidence="5">
    <location>
        <begin position="97"/>
        <end position="158"/>
    </location>
</feature>
<sequence>MGDSGVNDRAAAIEGRAGSCAGRRPARHSGGREDLPTQRRRSALNGSDALDPNGLTGAAAIIRTDVPAQPAAAVTRARQAPPPRGRLLSPPSTASGVAAVGRAMTVLGAFRPGDTALPLRVLAARTGLYKSTILRLLASLERHCCVRRNTDGSWSPGPMLLHWGSLYARGLGLESLVPPVLDSLTEATGQGATFWVKLDDQRRICLYRAAPPRTLRVAVQAGDMMPLGAAATGRVFAIWDPSSAEAVEAEPEVAPGAHPVIATQGSRDLDAAAISAPVFQPGRILCGALTLSGSNERLWPEVERVKPLVAEAAAGLTRALGG</sequence>
<evidence type="ECO:0000313" key="7">
    <source>
        <dbReference type="EMBL" id="TPG47088.1"/>
    </source>
</evidence>
<evidence type="ECO:0000259" key="6">
    <source>
        <dbReference type="PROSITE" id="PS51078"/>
    </source>
</evidence>
<dbReference type="InterPro" id="IPR014757">
    <property type="entry name" value="Tscrpt_reg_IclR_C"/>
</dbReference>
<name>A0A502FCC5_9PROT</name>
<dbReference type="AlphaFoldDB" id="A0A502FCC5"/>
<dbReference type="GO" id="GO:0003700">
    <property type="term" value="F:DNA-binding transcription factor activity"/>
    <property type="evidence" value="ECO:0007669"/>
    <property type="project" value="TreeGrafter"/>
</dbReference>